<reference evidence="3 4" key="1">
    <citation type="journal article" date="2012" name="J. Bacteriol.">
        <title>Complete genome sequence of phototrophic betaproteobacterium Rubrivivax gelatinosus IL144.</title>
        <authorList>
            <person name="Nagashima S."/>
            <person name="Kamimura A."/>
            <person name="Shimizu T."/>
            <person name="Nakamura-isaki S."/>
            <person name="Aono E."/>
            <person name="Sakamoto K."/>
            <person name="Ichikawa N."/>
            <person name="Nakazawa H."/>
            <person name="Sekine M."/>
            <person name="Yamazaki S."/>
            <person name="Fujita N."/>
            <person name="Shimada K."/>
            <person name="Hanada S."/>
            <person name="Nagashima K.V.P."/>
        </authorList>
    </citation>
    <scope>NUCLEOTIDE SEQUENCE [LARGE SCALE GENOMIC DNA]</scope>
    <source>
        <strain evidence="4">NBRC 100245 / IL144</strain>
    </source>
</reference>
<dbReference type="KEGG" id="rge:RGE_23220"/>
<dbReference type="eggNOG" id="ENOG50309KP">
    <property type="taxonomic scope" value="Bacteria"/>
</dbReference>
<dbReference type="AlphaFoldDB" id="I0HRM6"/>
<dbReference type="InterPro" id="IPR036280">
    <property type="entry name" value="Multihaem_cyt_sf"/>
</dbReference>
<dbReference type="STRING" id="983917.RGE_23220"/>
<organism evidence="3 4">
    <name type="scientific">Rubrivivax gelatinosus (strain NBRC 100245 / IL144)</name>
    <dbReference type="NCBI Taxonomy" id="983917"/>
    <lineage>
        <taxon>Bacteria</taxon>
        <taxon>Pseudomonadati</taxon>
        <taxon>Pseudomonadota</taxon>
        <taxon>Betaproteobacteria</taxon>
        <taxon>Burkholderiales</taxon>
        <taxon>Sphaerotilaceae</taxon>
        <taxon>Rubrivivax</taxon>
    </lineage>
</organism>
<keyword evidence="2" id="KW-0732">Signal</keyword>
<feature type="region of interest" description="Disordered" evidence="1">
    <location>
        <begin position="80"/>
        <end position="104"/>
    </location>
</feature>
<proteinExistence type="predicted"/>
<evidence type="ECO:0000256" key="1">
    <source>
        <dbReference type="SAM" id="MobiDB-lite"/>
    </source>
</evidence>
<feature type="compositionally biased region" description="Basic and acidic residues" evidence="1">
    <location>
        <begin position="92"/>
        <end position="104"/>
    </location>
</feature>
<protein>
    <recommendedName>
        <fullName evidence="5">Isoquinoline 1-oxidoreductase subunit</fullName>
    </recommendedName>
</protein>
<evidence type="ECO:0008006" key="5">
    <source>
        <dbReference type="Google" id="ProtNLM"/>
    </source>
</evidence>
<dbReference type="Proteomes" id="UP000007883">
    <property type="component" value="Chromosome"/>
</dbReference>
<dbReference type="RefSeq" id="WP_014428525.1">
    <property type="nucleotide sequence ID" value="NC_017075.1"/>
</dbReference>
<dbReference type="SUPFAM" id="SSF48695">
    <property type="entry name" value="Multiheme cytochromes"/>
    <property type="match status" value="1"/>
</dbReference>
<dbReference type="EMBL" id="AP012320">
    <property type="protein sequence ID" value="BAL95663.1"/>
    <property type="molecule type" value="Genomic_DNA"/>
</dbReference>
<accession>I0HRM6</accession>
<keyword evidence="4" id="KW-1185">Reference proteome</keyword>
<feature type="signal peptide" evidence="2">
    <location>
        <begin position="1"/>
        <end position="35"/>
    </location>
</feature>
<feature type="chain" id="PRO_5003629188" description="Isoquinoline 1-oxidoreductase subunit" evidence="2">
    <location>
        <begin position="36"/>
        <end position="222"/>
    </location>
</feature>
<evidence type="ECO:0000256" key="2">
    <source>
        <dbReference type="SAM" id="SignalP"/>
    </source>
</evidence>
<sequence length="222" mass="23929">MACSDRFRVARLFRHLARRCASGVVPAALVGAAFAAAADAAELRAPESFAGVGERAEQSRALFREAGKVLQHPRCLNCHPVGERPTQGTAMRPHEPRVVRGPDDRGAAAMRCTTCHQQANYEPSGVPGHPLWHVAPRSMAWQGLSLGEICRQLKDERRNGGKTLAEIHEHMAHDSLVGWGWQPGGGREPAPGTQQQFGALIAAWIQTGAECPRDDGARAAAR</sequence>
<gene>
    <name evidence="3" type="ordered locus">RGE_23220</name>
</gene>
<name>I0HRM6_RUBGI</name>
<dbReference type="HOGENOM" id="CLU_097425_0_0_4"/>
<evidence type="ECO:0000313" key="4">
    <source>
        <dbReference type="Proteomes" id="UP000007883"/>
    </source>
</evidence>
<evidence type="ECO:0000313" key="3">
    <source>
        <dbReference type="EMBL" id="BAL95663.1"/>
    </source>
</evidence>
<dbReference type="PATRIC" id="fig|983917.3.peg.2253"/>